<feature type="transmembrane region" description="Helical" evidence="8">
    <location>
        <begin position="304"/>
        <end position="327"/>
    </location>
</feature>
<dbReference type="Gene3D" id="1.10.3720.10">
    <property type="entry name" value="MetI-like"/>
    <property type="match status" value="2"/>
</dbReference>
<feature type="transmembrane region" description="Helical" evidence="8">
    <location>
        <begin position="104"/>
        <end position="128"/>
    </location>
</feature>
<feature type="transmembrane region" description="Helical" evidence="8">
    <location>
        <begin position="72"/>
        <end position="92"/>
    </location>
</feature>
<feature type="domain" description="ABC transmembrane type-1" evidence="9">
    <location>
        <begin position="68"/>
        <end position="273"/>
    </location>
</feature>
<evidence type="ECO:0000256" key="8">
    <source>
        <dbReference type="RuleBase" id="RU363032"/>
    </source>
</evidence>
<dbReference type="RefSeq" id="WP_181192073.1">
    <property type="nucleotide sequence ID" value="NZ_JABFED010000003.1"/>
</dbReference>
<feature type="transmembrane region" description="Helical" evidence="8">
    <location>
        <begin position="12"/>
        <end position="34"/>
    </location>
</feature>
<keyword evidence="12" id="KW-1185">Reference proteome</keyword>
<keyword evidence="7 8" id="KW-0472">Membrane</keyword>
<dbReference type="Proteomes" id="UP000577408">
    <property type="component" value="Unassembled WGS sequence"/>
</dbReference>
<name>A0A7V8UU16_9CORY</name>
<feature type="transmembrane region" description="Helical" evidence="8">
    <location>
        <begin position="254"/>
        <end position="273"/>
    </location>
</feature>
<feature type="transmembrane region" description="Helical" evidence="8">
    <location>
        <begin position="208"/>
        <end position="230"/>
    </location>
</feature>
<protein>
    <submittedName>
        <fullName evidence="11">Iron ABC transporter permease</fullName>
    </submittedName>
</protein>
<evidence type="ECO:0000256" key="5">
    <source>
        <dbReference type="ARBA" id="ARBA00022692"/>
    </source>
</evidence>
<dbReference type="Pfam" id="PF00528">
    <property type="entry name" value="BPD_transp_1"/>
    <property type="match status" value="2"/>
</dbReference>
<reference evidence="12 13" key="1">
    <citation type="submission" date="2020-05" db="EMBL/GenBank/DDBJ databases">
        <title>Descriptions of Corynebacterium xxxx sp. nov., Corynebacterium yyyy sp. nov. and Corynebacterium zzzz sp. nov.</title>
        <authorList>
            <person name="Zhang G."/>
        </authorList>
    </citation>
    <scope>NUCLEOTIDE SEQUENCE [LARGE SCALE GENOMIC DNA]</scope>
    <source>
        <strain evidence="11">Zg-913</strain>
        <strain evidence="12">zg-913</strain>
        <strain evidence="13">zg-915</strain>
        <strain evidence="10">Zg-915</strain>
    </source>
</reference>
<feature type="transmembrane region" description="Helical" evidence="8">
    <location>
        <begin position="148"/>
        <end position="171"/>
    </location>
</feature>
<evidence type="ECO:0000313" key="11">
    <source>
        <dbReference type="EMBL" id="MBA1837343.1"/>
    </source>
</evidence>
<feature type="transmembrane region" description="Helical" evidence="8">
    <location>
        <begin position="428"/>
        <end position="447"/>
    </location>
</feature>
<gene>
    <name evidence="11" type="ORF">HMA55_05405</name>
    <name evidence="10" type="ORF">HMC16_03885</name>
</gene>
<feature type="domain" description="ABC transmembrane type-1" evidence="9">
    <location>
        <begin position="363"/>
        <end position="558"/>
    </location>
</feature>
<evidence type="ECO:0000256" key="3">
    <source>
        <dbReference type="ARBA" id="ARBA00022475"/>
    </source>
</evidence>
<dbReference type="SUPFAM" id="SSF161098">
    <property type="entry name" value="MetI-like"/>
    <property type="match status" value="2"/>
</dbReference>
<dbReference type="AlphaFoldDB" id="A0A7V8UU16"/>
<keyword evidence="4" id="KW-0997">Cell inner membrane</keyword>
<accession>A0A7V8UU16</accession>
<organism evidence="11 12">
    <name type="scientific">Corynebacterium wankanglinii</name>
    <dbReference type="NCBI Taxonomy" id="2735136"/>
    <lineage>
        <taxon>Bacteria</taxon>
        <taxon>Bacillati</taxon>
        <taxon>Actinomycetota</taxon>
        <taxon>Actinomycetes</taxon>
        <taxon>Mycobacteriales</taxon>
        <taxon>Corynebacteriaceae</taxon>
        <taxon>Corynebacterium</taxon>
    </lineage>
</organism>
<feature type="transmembrane region" description="Helical" evidence="8">
    <location>
        <begin position="486"/>
        <end position="503"/>
    </location>
</feature>
<dbReference type="InterPro" id="IPR000515">
    <property type="entry name" value="MetI-like"/>
</dbReference>
<dbReference type="GO" id="GO:0005886">
    <property type="term" value="C:plasma membrane"/>
    <property type="evidence" value="ECO:0007669"/>
    <property type="project" value="UniProtKB-SubCell"/>
</dbReference>
<feature type="transmembrane region" description="Helical" evidence="8">
    <location>
        <begin position="542"/>
        <end position="563"/>
    </location>
</feature>
<evidence type="ECO:0000256" key="1">
    <source>
        <dbReference type="ARBA" id="ARBA00004429"/>
    </source>
</evidence>
<dbReference type="PROSITE" id="PS50928">
    <property type="entry name" value="ABC_TM1"/>
    <property type="match status" value="2"/>
</dbReference>
<comment type="similarity">
    <text evidence="8">Belongs to the binding-protein-dependent transport system permease family.</text>
</comment>
<keyword evidence="5 8" id="KW-0812">Transmembrane</keyword>
<feature type="transmembrane region" description="Helical" evidence="8">
    <location>
        <begin position="363"/>
        <end position="385"/>
    </location>
</feature>
<dbReference type="PANTHER" id="PTHR43357:SF4">
    <property type="entry name" value="INNER MEMBRANE ABC TRANSPORTER PERMEASE PROTEIN YDCV"/>
    <property type="match status" value="1"/>
</dbReference>
<dbReference type="InterPro" id="IPR035906">
    <property type="entry name" value="MetI-like_sf"/>
</dbReference>
<dbReference type="PANTHER" id="PTHR43357">
    <property type="entry name" value="INNER MEMBRANE ABC TRANSPORTER PERMEASE PROTEIN YDCV"/>
    <property type="match status" value="1"/>
</dbReference>
<comment type="caution">
    <text evidence="11">The sequence shown here is derived from an EMBL/GenBank/DDBJ whole genome shotgun (WGS) entry which is preliminary data.</text>
</comment>
<keyword evidence="3" id="KW-1003">Cell membrane</keyword>
<dbReference type="Proteomes" id="UP000581408">
    <property type="component" value="Unassembled WGS sequence"/>
</dbReference>
<evidence type="ECO:0000256" key="2">
    <source>
        <dbReference type="ARBA" id="ARBA00022448"/>
    </source>
</evidence>
<keyword evidence="2 8" id="KW-0813">Transport</keyword>
<dbReference type="EMBL" id="JABFED010000003">
    <property type="protein sequence ID" value="MBA1837343.1"/>
    <property type="molecule type" value="Genomic_DNA"/>
</dbReference>
<comment type="subcellular location">
    <subcellularLocation>
        <location evidence="1">Cell inner membrane</location>
        <topology evidence="1">Multi-pass membrane protein</topology>
    </subcellularLocation>
    <subcellularLocation>
        <location evidence="8">Cell membrane</location>
        <topology evidence="8">Multi-pass membrane protein</topology>
    </subcellularLocation>
</comment>
<proteinExistence type="inferred from homology"/>
<evidence type="ECO:0000313" key="13">
    <source>
        <dbReference type="Proteomes" id="UP000581408"/>
    </source>
</evidence>
<feature type="transmembrane region" description="Helical" evidence="8">
    <location>
        <begin position="397"/>
        <end position="422"/>
    </location>
</feature>
<evidence type="ECO:0000313" key="12">
    <source>
        <dbReference type="Proteomes" id="UP000577408"/>
    </source>
</evidence>
<dbReference type="GO" id="GO:0055085">
    <property type="term" value="P:transmembrane transport"/>
    <property type="evidence" value="ECO:0007669"/>
    <property type="project" value="InterPro"/>
</dbReference>
<accession>A0A838CIK9</accession>
<dbReference type="EMBL" id="JABFEE010000003">
    <property type="protein sequence ID" value="MBA1834874.1"/>
    <property type="molecule type" value="Genomic_DNA"/>
</dbReference>
<evidence type="ECO:0000259" key="9">
    <source>
        <dbReference type="PROSITE" id="PS50928"/>
    </source>
</evidence>
<sequence>MNKNLLSIRSMLKSPLNIVVLIVMTYVLITFLIWPNLSLLLGVFRQNGEWSLDVFSKLFASERAMKSLRNSIILAFALCITVNVVGIFIVLVTRYFDIKGSRILFLGFATPLLYGGVVMVSAYNLIYGSNGYLTNAAARIFPEMDTNWFKGALAVILVMTFTGTGSHLLFLSDSISKIDYQTIEASKQMGASTWQTFRAVVLPVLRPMVFAITILTFLGGLGALTAPLILGGENFQTISPMILTFSRTVSSRDLAATLAMFLGIMTIIMLAILNRAEKGGTYFSVSKVPVALQKQKIDNPVVNAIVHFLAWLLWLIYVTPPVLIFIFSFTNASAISSGQIRFADFTLSNYARIFTDPAAIKPFAISIAYSAVASVVVVFAMLFVARLIQRHRNTVTIWLEYLLHIPWLLPGTMIALGLLLTFSTPQPLVFGQVLSGTVILLAIGYVIEKIPFTLRMLKASYTGVPDNLEEAGSLLGASEFNIFRKILLPIVLPVAAAITARNFNALLDDYDTAIFLAHPFYQPLGIFIYNATESDTLNDTTALTFVYTVLLMIISSLVLYSVYGRSSKPSHARRRFGLGWLRNIFRRRALPTKMNEVMN</sequence>
<keyword evidence="6 8" id="KW-1133">Transmembrane helix</keyword>
<evidence type="ECO:0000313" key="10">
    <source>
        <dbReference type="EMBL" id="MBA1834874.1"/>
    </source>
</evidence>
<evidence type="ECO:0000256" key="6">
    <source>
        <dbReference type="ARBA" id="ARBA00022989"/>
    </source>
</evidence>
<evidence type="ECO:0000256" key="4">
    <source>
        <dbReference type="ARBA" id="ARBA00022519"/>
    </source>
</evidence>
<dbReference type="CDD" id="cd06261">
    <property type="entry name" value="TM_PBP2"/>
    <property type="match status" value="2"/>
</dbReference>
<evidence type="ECO:0000256" key="7">
    <source>
        <dbReference type="ARBA" id="ARBA00023136"/>
    </source>
</evidence>